<protein>
    <submittedName>
        <fullName evidence="1">Uncharacterized protein</fullName>
    </submittedName>
</protein>
<dbReference type="EMBL" id="CP018135">
    <property type="protein sequence ID" value="APF40073.1"/>
    <property type="molecule type" value="Genomic_DNA"/>
</dbReference>
<proteinExistence type="predicted"/>
<organism evidence="1 2">
    <name type="scientific">Neomicrococcus aestuarii</name>
    <dbReference type="NCBI Taxonomy" id="556325"/>
    <lineage>
        <taxon>Bacteria</taxon>
        <taxon>Bacillati</taxon>
        <taxon>Actinomycetota</taxon>
        <taxon>Actinomycetes</taxon>
        <taxon>Micrococcales</taxon>
        <taxon>Micrococcaceae</taxon>
        <taxon>Neomicrococcus</taxon>
    </lineage>
</organism>
<evidence type="ECO:0000313" key="2">
    <source>
        <dbReference type="Proteomes" id="UP000183530"/>
    </source>
</evidence>
<reference evidence="1 2" key="1">
    <citation type="submission" date="2016-11" db="EMBL/GenBank/DDBJ databases">
        <title>Genome sequencing of Zhihengliuella aestuarii B18 antagonistic to Plasmodiophora brassicae.</title>
        <authorList>
            <person name="Luo Y."/>
        </authorList>
    </citation>
    <scope>NUCLEOTIDE SEQUENCE [LARGE SCALE GENOMIC DNA]</scope>
    <source>
        <strain evidence="1 2">B18</strain>
    </source>
</reference>
<gene>
    <name evidence="1" type="ORF">BHE16_02480</name>
</gene>
<name>A0A1L2ZL21_9MICC</name>
<dbReference type="Proteomes" id="UP000183530">
    <property type="component" value="Chromosome"/>
</dbReference>
<accession>A0A1L2ZL21</accession>
<dbReference type="KEGG" id="nae:BHE16_02480"/>
<evidence type="ECO:0000313" key="1">
    <source>
        <dbReference type="EMBL" id="APF40073.1"/>
    </source>
</evidence>
<sequence length="74" mass="8172">MSARRINARRIASTTVDALLIRLVLRIGLFCIADVVFKFELFPSMSPHSNEGREGARPAVVDGCEVLITQMLVV</sequence>
<dbReference type="AlphaFoldDB" id="A0A1L2ZL21"/>
<keyword evidence="2" id="KW-1185">Reference proteome</keyword>